<evidence type="ECO:0000259" key="16">
    <source>
        <dbReference type="Pfam" id="PF05922"/>
    </source>
</evidence>
<evidence type="ECO:0000256" key="9">
    <source>
        <dbReference type="ARBA" id="ARBA00023180"/>
    </source>
</evidence>
<keyword evidence="5 13" id="KW-0732">Signal</keyword>
<dbReference type="GO" id="GO:0048731">
    <property type="term" value="P:system development"/>
    <property type="evidence" value="ECO:0007669"/>
    <property type="project" value="UniProtKB-ARBA"/>
</dbReference>
<reference evidence="18 19" key="1">
    <citation type="submission" date="2018-04" db="EMBL/GenBank/DDBJ databases">
        <authorList>
            <person name="Vogel A."/>
        </authorList>
    </citation>
    <scope>NUCLEOTIDE SEQUENCE [LARGE SCALE GENOMIC DNA]</scope>
</reference>
<keyword evidence="3" id="KW-0964">Secreted</keyword>
<dbReference type="InterPro" id="IPR015500">
    <property type="entry name" value="Peptidase_S8_subtilisin-rel"/>
</dbReference>
<keyword evidence="7 11" id="KW-0720">Serine protease</keyword>
<dbReference type="GO" id="GO:0005576">
    <property type="term" value="C:extracellular region"/>
    <property type="evidence" value="ECO:0007669"/>
    <property type="project" value="UniProtKB-SubCell"/>
</dbReference>
<keyword evidence="4 11" id="KW-0645">Protease</keyword>
<evidence type="ECO:0008006" key="20">
    <source>
        <dbReference type="Google" id="ProtNLM"/>
    </source>
</evidence>
<dbReference type="Gene3D" id="2.60.40.2310">
    <property type="match status" value="1"/>
</dbReference>
<dbReference type="CDD" id="cd02120">
    <property type="entry name" value="PA_subtilisin_like"/>
    <property type="match status" value="1"/>
</dbReference>
<evidence type="ECO:0000259" key="14">
    <source>
        <dbReference type="Pfam" id="PF00082"/>
    </source>
</evidence>
<dbReference type="Proteomes" id="UP000595140">
    <property type="component" value="Unassembled WGS sequence"/>
</dbReference>
<evidence type="ECO:0000256" key="10">
    <source>
        <dbReference type="PIRSR" id="PIRSR615500-1"/>
    </source>
</evidence>
<organism evidence="18 19">
    <name type="scientific">Cuscuta campestris</name>
    <dbReference type="NCBI Taxonomy" id="132261"/>
    <lineage>
        <taxon>Eukaryota</taxon>
        <taxon>Viridiplantae</taxon>
        <taxon>Streptophyta</taxon>
        <taxon>Embryophyta</taxon>
        <taxon>Tracheophyta</taxon>
        <taxon>Spermatophyta</taxon>
        <taxon>Magnoliopsida</taxon>
        <taxon>eudicotyledons</taxon>
        <taxon>Gunneridae</taxon>
        <taxon>Pentapetalae</taxon>
        <taxon>asterids</taxon>
        <taxon>lamiids</taxon>
        <taxon>Solanales</taxon>
        <taxon>Convolvulaceae</taxon>
        <taxon>Cuscuteae</taxon>
        <taxon>Cuscuta</taxon>
        <taxon>Cuscuta subgen. Grammica</taxon>
        <taxon>Cuscuta sect. Cleistogrammica</taxon>
    </lineage>
</organism>
<dbReference type="InterPro" id="IPR034197">
    <property type="entry name" value="Peptidases_S8_3"/>
</dbReference>
<feature type="domain" description="Subtilisin-like protease fibronectin type-III" evidence="17">
    <location>
        <begin position="660"/>
        <end position="757"/>
    </location>
</feature>
<feature type="active site" description="Charge relay system" evidence="10 11">
    <location>
        <position position="214"/>
    </location>
</feature>
<dbReference type="InterPro" id="IPR036852">
    <property type="entry name" value="Peptidase_S8/S53_dom_sf"/>
</dbReference>
<evidence type="ECO:0000256" key="7">
    <source>
        <dbReference type="ARBA" id="ARBA00022825"/>
    </source>
</evidence>
<dbReference type="Gene3D" id="3.30.70.80">
    <property type="entry name" value="Peptidase S8 propeptide/proteinase inhibitor I9"/>
    <property type="match status" value="1"/>
</dbReference>
<evidence type="ECO:0000313" key="19">
    <source>
        <dbReference type="Proteomes" id="UP000595140"/>
    </source>
</evidence>
<feature type="domain" description="Inhibitor I9" evidence="16">
    <location>
        <begin position="33"/>
        <end position="108"/>
    </location>
</feature>
<feature type="signal peptide" evidence="13">
    <location>
        <begin position="1"/>
        <end position="24"/>
    </location>
</feature>
<evidence type="ECO:0000256" key="12">
    <source>
        <dbReference type="SAM" id="MobiDB-lite"/>
    </source>
</evidence>
<evidence type="ECO:0000259" key="17">
    <source>
        <dbReference type="Pfam" id="PF17766"/>
    </source>
</evidence>
<evidence type="ECO:0000256" key="3">
    <source>
        <dbReference type="ARBA" id="ARBA00022525"/>
    </source>
</evidence>
<dbReference type="Pfam" id="PF05922">
    <property type="entry name" value="Inhibitor_I9"/>
    <property type="match status" value="1"/>
</dbReference>
<evidence type="ECO:0000256" key="13">
    <source>
        <dbReference type="SAM" id="SignalP"/>
    </source>
</evidence>
<evidence type="ECO:0000256" key="4">
    <source>
        <dbReference type="ARBA" id="ARBA00022670"/>
    </source>
</evidence>
<dbReference type="GO" id="GO:0006508">
    <property type="term" value="P:proteolysis"/>
    <property type="evidence" value="ECO:0007669"/>
    <property type="project" value="UniProtKB-KW"/>
</dbReference>
<dbReference type="AlphaFoldDB" id="A0A484KQ27"/>
<evidence type="ECO:0000259" key="15">
    <source>
        <dbReference type="Pfam" id="PF02225"/>
    </source>
</evidence>
<feature type="domain" description="Peptidase S8/S53" evidence="14">
    <location>
        <begin position="133"/>
        <end position="578"/>
    </location>
</feature>
<evidence type="ECO:0000256" key="2">
    <source>
        <dbReference type="ARBA" id="ARBA00011073"/>
    </source>
</evidence>
<accession>A0A484KQ27</accession>
<dbReference type="FunFam" id="3.40.50.200:FF:000006">
    <property type="entry name" value="Subtilisin-like protease SBT1.5"/>
    <property type="match status" value="1"/>
</dbReference>
<dbReference type="PRINTS" id="PR00723">
    <property type="entry name" value="SUBTILISIN"/>
</dbReference>
<keyword evidence="8" id="KW-0865">Zymogen</keyword>
<dbReference type="CDD" id="cd04852">
    <property type="entry name" value="Peptidases_S8_3"/>
    <property type="match status" value="1"/>
</dbReference>
<dbReference type="InterPro" id="IPR041469">
    <property type="entry name" value="Subtilisin-like_FN3"/>
</dbReference>
<evidence type="ECO:0000256" key="11">
    <source>
        <dbReference type="PROSITE-ProRule" id="PRU01240"/>
    </source>
</evidence>
<dbReference type="SUPFAM" id="SSF52743">
    <property type="entry name" value="Subtilisin-like"/>
    <property type="match status" value="1"/>
</dbReference>
<dbReference type="Gene3D" id="3.40.50.200">
    <property type="entry name" value="Peptidase S8/S53 domain"/>
    <property type="match status" value="1"/>
</dbReference>
<gene>
    <name evidence="18" type="ORF">CCAM_LOCUS5928</name>
</gene>
<evidence type="ECO:0000256" key="8">
    <source>
        <dbReference type="ARBA" id="ARBA00023145"/>
    </source>
</evidence>
<feature type="domain" description="PA" evidence="15">
    <location>
        <begin position="373"/>
        <end position="459"/>
    </location>
</feature>
<comment type="similarity">
    <text evidence="2 11">Belongs to the peptidase S8 family.</text>
</comment>
<proteinExistence type="inferred from homology"/>
<dbReference type="InterPro" id="IPR037045">
    <property type="entry name" value="S8pro/Inhibitor_I9_sf"/>
</dbReference>
<dbReference type="OrthoDB" id="206201at2759"/>
<sequence>MLRITVMMMLAVSMLSHLCHFSSSAAAATEKQTFIVQMAKSEMPSGFRHHTHWYNSALKSVSESGEIIYAYDTAAHGFSAQLTAEEALFLKNMPGVLSVRRETIYQLHTTRTPLFLGLTGYYSSIWPELANESNIVIGVIDSGVWPEIQSFDAGELGPIPSSWKGACEAGTQFNESNCNRKLIGARYFSRGIEALVGPINESTAFKSPRDDDGHGTHTASTAGGGQVPSASLFGYAPGTAQGMAKNARIAMYKACWKIGCASTDLLAAMEKAIDDGVNILSLSLGGGPDDYYNDVIAIGAFAAAEKGIFVSCSAGNSGPTPFTATNLAPWITTVGAGTLDRDFPAPLRLGNGNKFPGVSLFEKSPMFRDKMLPIVYAGNASNSSDGNLCLKGSLVPEKVKGKIVLCDRGSNGRAEKGVVVKEAGGAGMVLANDAAHGDELVADAHVIPATHVTEKSGRAVKAYVFSSLNPTAGISFKGTKVGIKPSPVVAGFSSRGPNLITPQILKPDLIAPGVHILAGWSGANPPNDLPQDTRRVKFNIISGTSMSCPHASGIAALLKAAHPGWSPAAIRSALMTTAYRTYWSGDRLIDIATGKPSTPYDHGSGHVNPIPAIDPGLVYDIKTDDYLNFLCASNYTRSQINTVARRNFTCDPTRTYSVTDLNYPSFAVVFSGGKSSINYTRTLTNVGESGTYEVYVSSPDGVEILVEPQTLSFTEVGETQSYMVTFTATTMAASGSNVFGEIEWSDGVHVVGSPVAITWS</sequence>
<dbReference type="Gene3D" id="3.50.30.30">
    <property type="match status" value="1"/>
</dbReference>
<dbReference type="PROSITE" id="PS00138">
    <property type="entry name" value="SUBTILASE_SER"/>
    <property type="match status" value="1"/>
</dbReference>
<dbReference type="InterPro" id="IPR023828">
    <property type="entry name" value="Peptidase_S8_Ser-AS"/>
</dbReference>
<evidence type="ECO:0000256" key="1">
    <source>
        <dbReference type="ARBA" id="ARBA00004613"/>
    </source>
</evidence>
<feature type="active site" description="Charge relay system" evidence="10 11">
    <location>
        <position position="141"/>
    </location>
</feature>
<feature type="active site" description="Charge relay system" evidence="10 11">
    <location>
        <position position="545"/>
    </location>
</feature>
<dbReference type="InterPro" id="IPR010259">
    <property type="entry name" value="S8pro/Inhibitor_I9"/>
</dbReference>
<evidence type="ECO:0000256" key="6">
    <source>
        <dbReference type="ARBA" id="ARBA00022801"/>
    </source>
</evidence>
<comment type="subcellular location">
    <subcellularLocation>
        <location evidence="1">Secreted</location>
    </subcellularLocation>
</comment>
<dbReference type="EMBL" id="OOIL02000370">
    <property type="protein sequence ID" value="VFQ64152.1"/>
    <property type="molecule type" value="Genomic_DNA"/>
</dbReference>
<evidence type="ECO:0000256" key="5">
    <source>
        <dbReference type="ARBA" id="ARBA00022729"/>
    </source>
</evidence>
<keyword evidence="19" id="KW-1185">Reference proteome</keyword>
<dbReference type="PANTHER" id="PTHR10795">
    <property type="entry name" value="PROPROTEIN CONVERTASE SUBTILISIN/KEXIN"/>
    <property type="match status" value="1"/>
</dbReference>
<dbReference type="PROSITE" id="PS51892">
    <property type="entry name" value="SUBTILASE"/>
    <property type="match status" value="1"/>
</dbReference>
<name>A0A484KQ27_9ASTE</name>
<dbReference type="InterPro" id="IPR045051">
    <property type="entry name" value="SBT"/>
</dbReference>
<dbReference type="InterPro" id="IPR046450">
    <property type="entry name" value="PA_dom_sf"/>
</dbReference>
<dbReference type="FunFam" id="3.30.70.80:FF:000003">
    <property type="entry name" value="Subtilisin-like protease SBT1.9"/>
    <property type="match status" value="1"/>
</dbReference>
<keyword evidence="6 11" id="KW-0378">Hydrolase</keyword>
<keyword evidence="9" id="KW-0325">Glycoprotein</keyword>
<dbReference type="FunFam" id="3.50.30.30:FF:000005">
    <property type="entry name" value="subtilisin-like protease SBT1.5"/>
    <property type="match status" value="1"/>
</dbReference>
<dbReference type="GO" id="GO:0004252">
    <property type="term" value="F:serine-type endopeptidase activity"/>
    <property type="evidence" value="ECO:0007669"/>
    <property type="project" value="UniProtKB-UniRule"/>
</dbReference>
<dbReference type="InterPro" id="IPR000209">
    <property type="entry name" value="Peptidase_S8/S53_dom"/>
</dbReference>
<feature type="region of interest" description="Disordered" evidence="12">
    <location>
        <begin position="203"/>
        <end position="225"/>
    </location>
</feature>
<dbReference type="InterPro" id="IPR003137">
    <property type="entry name" value="PA_domain"/>
</dbReference>
<feature type="chain" id="PRO_5019859605" description="Subtilisin-like protease fibronectin type-III domain-containing protein" evidence="13">
    <location>
        <begin position="25"/>
        <end position="760"/>
    </location>
</feature>
<dbReference type="SUPFAM" id="SSF52025">
    <property type="entry name" value="PA domain"/>
    <property type="match status" value="1"/>
</dbReference>
<dbReference type="Pfam" id="PF17766">
    <property type="entry name" value="fn3_6"/>
    <property type="match status" value="1"/>
</dbReference>
<dbReference type="Pfam" id="PF02225">
    <property type="entry name" value="PA"/>
    <property type="match status" value="1"/>
</dbReference>
<dbReference type="Pfam" id="PF00082">
    <property type="entry name" value="Peptidase_S8"/>
    <property type="match status" value="1"/>
</dbReference>
<evidence type="ECO:0000313" key="18">
    <source>
        <dbReference type="EMBL" id="VFQ64152.1"/>
    </source>
</evidence>
<dbReference type="FunFam" id="2.60.40.2310:FF:000001">
    <property type="entry name" value="Subtilisin-like protease SBT1.5"/>
    <property type="match status" value="1"/>
</dbReference>
<protein>
    <recommendedName>
        <fullName evidence="20">Subtilisin-like protease fibronectin type-III domain-containing protein</fullName>
    </recommendedName>
</protein>